<keyword evidence="3" id="KW-1185">Reference proteome</keyword>
<dbReference type="Pfam" id="PF09346">
    <property type="entry name" value="SMI1_KNR4"/>
    <property type="match status" value="1"/>
</dbReference>
<proteinExistence type="predicted"/>
<reference evidence="2 3" key="1">
    <citation type="submission" date="2023-07" db="EMBL/GenBank/DDBJ databases">
        <title>Sequencing the genomes of 1000 actinobacteria strains.</title>
        <authorList>
            <person name="Klenk H.-P."/>
        </authorList>
    </citation>
    <scope>NUCLEOTIDE SEQUENCE [LARGE SCALE GENOMIC DNA]</scope>
    <source>
        <strain evidence="2 3">DSM 44711</strain>
    </source>
</reference>
<dbReference type="EMBL" id="JAVDYC010000001">
    <property type="protein sequence ID" value="MDR7327606.1"/>
    <property type="molecule type" value="Genomic_DNA"/>
</dbReference>
<accession>A0AAE3ZZB2</accession>
<sequence length="178" mass="19728">MTDPQQLDWPATIGHAIMVRQQLHALDGSEPDSLPNVKATEADVAEFERAFGERLPAVYRSFLLHANGWRGFYYDVDLFGLDELVGGGAWPIAEQLLDTYVDEEVLDDAGLDPDDVMPVGAGRGSTTLFLIIREGRPGAGQVSWIGSGKETDRFTHFADFIASMTAYDLRRIDQLRRA</sequence>
<dbReference type="AlphaFoldDB" id="A0AAE3ZZB2"/>
<organism evidence="2 3">
    <name type="scientific">Catenuloplanes niger</name>
    <dbReference type="NCBI Taxonomy" id="587534"/>
    <lineage>
        <taxon>Bacteria</taxon>
        <taxon>Bacillati</taxon>
        <taxon>Actinomycetota</taxon>
        <taxon>Actinomycetes</taxon>
        <taxon>Micromonosporales</taxon>
        <taxon>Micromonosporaceae</taxon>
        <taxon>Catenuloplanes</taxon>
    </lineage>
</organism>
<dbReference type="SUPFAM" id="SSF160631">
    <property type="entry name" value="SMI1/KNR4-like"/>
    <property type="match status" value="1"/>
</dbReference>
<feature type="domain" description="Knr4/Smi1-like" evidence="1">
    <location>
        <begin position="38"/>
        <end position="163"/>
    </location>
</feature>
<dbReference type="InterPro" id="IPR018958">
    <property type="entry name" value="Knr4/Smi1-like_dom"/>
</dbReference>
<comment type="caution">
    <text evidence="2">The sequence shown here is derived from an EMBL/GenBank/DDBJ whole genome shotgun (WGS) entry which is preliminary data.</text>
</comment>
<evidence type="ECO:0000313" key="3">
    <source>
        <dbReference type="Proteomes" id="UP001183629"/>
    </source>
</evidence>
<evidence type="ECO:0000313" key="2">
    <source>
        <dbReference type="EMBL" id="MDR7327606.1"/>
    </source>
</evidence>
<protein>
    <recommendedName>
        <fullName evidence="1">Knr4/Smi1-like domain-containing protein</fullName>
    </recommendedName>
</protein>
<dbReference type="Gene3D" id="3.40.1580.10">
    <property type="entry name" value="SMI1/KNR4-like"/>
    <property type="match status" value="1"/>
</dbReference>
<gene>
    <name evidence="2" type="ORF">J2S44_007856</name>
</gene>
<dbReference type="SMART" id="SM00860">
    <property type="entry name" value="SMI1_KNR4"/>
    <property type="match status" value="1"/>
</dbReference>
<dbReference type="RefSeq" id="WP_310425092.1">
    <property type="nucleotide sequence ID" value="NZ_JAVDYC010000001.1"/>
</dbReference>
<evidence type="ECO:0000259" key="1">
    <source>
        <dbReference type="SMART" id="SM00860"/>
    </source>
</evidence>
<dbReference type="InterPro" id="IPR037883">
    <property type="entry name" value="Knr4/Smi1-like_sf"/>
</dbReference>
<name>A0AAE3ZZB2_9ACTN</name>
<dbReference type="Proteomes" id="UP001183629">
    <property type="component" value="Unassembled WGS sequence"/>
</dbReference>